<keyword evidence="13" id="KW-1185">Reference proteome</keyword>
<dbReference type="Pfam" id="PF01252">
    <property type="entry name" value="Peptidase_A8"/>
    <property type="match status" value="1"/>
</dbReference>
<evidence type="ECO:0000256" key="6">
    <source>
        <dbReference type="ARBA" id="ARBA00022801"/>
    </source>
</evidence>
<evidence type="ECO:0000256" key="3">
    <source>
        <dbReference type="ARBA" id="ARBA00022670"/>
    </source>
</evidence>
<proteinExistence type="inferred from homology"/>
<evidence type="ECO:0000256" key="4">
    <source>
        <dbReference type="ARBA" id="ARBA00022692"/>
    </source>
</evidence>
<evidence type="ECO:0000256" key="11">
    <source>
        <dbReference type="RuleBase" id="RU004181"/>
    </source>
</evidence>
<dbReference type="PANTHER" id="PTHR33695:SF1">
    <property type="entry name" value="LIPOPROTEIN SIGNAL PEPTIDASE"/>
    <property type="match status" value="1"/>
</dbReference>
<sequence>MAIRDTIRKIPVGYGLWLPAIIIGADQLSKWGATRLFDLPMNICAINPMIRTAGHHYEVSPILDLSMLCNPGISWGLMQGDSPIKRWALLAVAVIMVIVLYNAMASARDWFSRLSLSLVIGGAIGNAIDRALFGAVTDFLDASDIGFYYVFNIADAAITVGIVGLVVTMLRDMLAERRSARQRADK</sequence>
<feature type="active site" evidence="9">
    <location>
        <position position="155"/>
    </location>
</feature>
<dbReference type="HAMAP" id="MF_00161">
    <property type="entry name" value="LspA"/>
    <property type="match status" value="1"/>
</dbReference>
<keyword evidence="5 9" id="KW-0064">Aspartyl protease</keyword>
<comment type="similarity">
    <text evidence="1 9 11">Belongs to the peptidase A8 family.</text>
</comment>
<keyword evidence="12" id="KW-0449">Lipoprotein</keyword>
<comment type="caution">
    <text evidence="9">Lacks conserved residue(s) required for the propagation of feature annotation.</text>
</comment>
<feature type="transmembrane region" description="Helical" evidence="9">
    <location>
        <begin position="84"/>
        <end position="103"/>
    </location>
</feature>
<dbReference type="EMBL" id="BSNJ01000007">
    <property type="protein sequence ID" value="GLQ21929.1"/>
    <property type="molecule type" value="Genomic_DNA"/>
</dbReference>
<evidence type="ECO:0000256" key="2">
    <source>
        <dbReference type="ARBA" id="ARBA00022475"/>
    </source>
</evidence>
<dbReference type="InterPro" id="IPR001872">
    <property type="entry name" value="Peptidase_A8"/>
</dbReference>
<evidence type="ECO:0000256" key="1">
    <source>
        <dbReference type="ARBA" id="ARBA00006139"/>
    </source>
</evidence>
<evidence type="ECO:0000256" key="7">
    <source>
        <dbReference type="ARBA" id="ARBA00022989"/>
    </source>
</evidence>
<comment type="catalytic activity">
    <reaction evidence="9 10">
        <text>Release of signal peptides from bacterial membrane prolipoproteins. Hydrolyzes -Xaa-Yaa-Zaa-|-(S,diacylglyceryl)Cys-, in which Xaa is hydrophobic (preferably Leu), and Yaa (Ala or Ser) and Zaa (Gly or Ala) have small, neutral side chains.</text>
        <dbReference type="EC" id="3.4.23.36"/>
    </reaction>
</comment>
<keyword evidence="2 9" id="KW-1003">Cell membrane</keyword>
<evidence type="ECO:0000256" key="10">
    <source>
        <dbReference type="RuleBase" id="RU000594"/>
    </source>
</evidence>
<organism evidence="12 13">
    <name type="scientific">Algimonas porphyrae</name>
    <dbReference type="NCBI Taxonomy" id="1128113"/>
    <lineage>
        <taxon>Bacteria</taxon>
        <taxon>Pseudomonadati</taxon>
        <taxon>Pseudomonadota</taxon>
        <taxon>Alphaproteobacteria</taxon>
        <taxon>Maricaulales</taxon>
        <taxon>Robiginitomaculaceae</taxon>
        <taxon>Algimonas</taxon>
    </lineage>
</organism>
<comment type="caution">
    <text evidence="12">The sequence shown here is derived from an EMBL/GenBank/DDBJ whole genome shotgun (WGS) entry which is preliminary data.</text>
</comment>
<dbReference type="RefSeq" id="WP_284374005.1">
    <property type="nucleotide sequence ID" value="NZ_BSNJ01000007.1"/>
</dbReference>
<dbReference type="Proteomes" id="UP001161390">
    <property type="component" value="Unassembled WGS sequence"/>
</dbReference>
<comment type="pathway">
    <text evidence="9">Protein modification; lipoprotein biosynthesis (signal peptide cleavage).</text>
</comment>
<feature type="transmembrane region" description="Helical" evidence="9">
    <location>
        <begin position="148"/>
        <end position="170"/>
    </location>
</feature>
<protein>
    <recommendedName>
        <fullName evidence="9">Lipoprotein signal peptidase</fullName>
        <ecNumber evidence="9">3.4.23.36</ecNumber>
    </recommendedName>
    <alternativeName>
        <fullName evidence="9">Prolipoprotein signal peptidase</fullName>
    </alternativeName>
    <alternativeName>
        <fullName evidence="9">Signal peptidase II</fullName>
        <shortName evidence="9">SPase II</shortName>
    </alternativeName>
</protein>
<keyword evidence="7 9" id="KW-1133">Transmembrane helix</keyword>
<keyword evidence="6 9" id="KW-0378">Hydrolase</keyword>
<evidence type="ECO:0000256" key="9">
    <source>
        <dbReference type="HAMAP-Rule" id="MF_00161"/>
    </source>
</evidence>
<gene>
    <name evidence="9 12" type="primary">lspA</name>
    <name evidence="12" type="ORF">GCM10007854_28840</name>
</gene>
<feature type="active site" evidence="9">
    <location>
        <position position="138"/>
    </location>
</feature>
<comment type="function">
    <text evidence="9 10">This protein specifically catalyzes the removal of signal peptides from prolipoproteins.</text>
</comment>
<reference evidence="12" key="1">
    <citation type="journal article" date="2014" name="Int. J. Syst. Evol. Microbiol.">
        <title>Complete genome of a new Firmicutes species belonging to the dominant human colonic microbiota ('Ruminococcus bicirculans') reveals two chromosomes and a selective capacity to utilize plant glucans.</title>
        <authorList>
            <consortium name="NISC Comparative Sequencing Program"/>
            <person name="Wegmann U."/>
            <person name="Louis P."/>
            <person name="Goesmann A."/>
            <person name="Henrissat B."/>
            <person name="Duncan S.H."/>
            <person name="Flint H.J."/>
        </authorList>
    </citation>
    <scope>NUCLEOTIDE SEQUENCE</scope>
    <source>
        <strain evidence="12">NBRC 108216</strain>
    </source>
</reference>
<comment type="subcellular location">
    <subcellularLocation>
        <location evidence="9">Cell membrane</location>
        <topology evidence="9">Multi-pass membrane protein</topology>
    </subcellularLocation>
</comment>
<dbReference type="PROSITE" id="PS00855">
    <property type="entry name" value="SPASE_II"/>
    <property type="match status" value="1"/>
</dbReference>
<reference evidence="12" key="2">
    <citation type="submission" date="2023-01" db="EMBL/GenBank/DDBJ databases">
        <title>Draft genome sequence of Algimonas porphyrae strain NBRC 108216.</title>
        <authorList>
            <person name="Sun Q."/>
            <person name="Mori K."/>
        </authorList>
    </citation>
    <scope>NUCLEOTIDE SEQUENCE</scope>
    <source>
        <strain evidence="12">NBRC 108216</strain>
    </source>
</reference>
<dbReference type="NCBIfam" id="TIGR00077">
    <property type="entry name" value="lspA"/>
    <property type="match status" value="1"/>
</dbReference>
<keyword evidence="4 9" id="KW-0812">Transmembrane</keyword>
<evidence type="ECO:0000313" key="12">
    <source>
        <dbReference type="EMBL" id="GLQ21929.1"/>
    </source>
</evidence>
<dbReference type="PRINTS" id="PR00781">
    <property type="entry name" value="LIPOSIGPTASE"/>
</dbReference>
<evidence type="ECO:0000256" key="8">
    <source>
        <dbReference type="ARBA" id="ARBA00023136"/>
    </source>
</evidence>
<dbReference type="EC" id="3.4.23.36" evidence="9"/>
<evidence type="ECO:0000313" key="13">
    <source>
        <dbReference type="Proteomes" id="UP001161390"/>
    </source>
</evidence>
<keyword evidence="8 9" id="KW-0472">Membrane</keyword>
<evidence type="ECO:0000256" key="5">
    <source>
        <dbReference type="ARBA" id="ARBA00022750"/>
    </source>
</evidence>
<accession>A0ABQ5V5E3</accession>
<dbReference type="PANTHER" id="PTHR33695">
    <property type="entry name" value="LIPOPROTEIN SIGNAL PEPTIDASE"/>
    <property type="match status" value="1"/>
</dbReference>
<name>A0ABQ5V5E3_9PROT</name>
<keyword evidence="3 9" id="KW-0645">Protease</keyword>